<sequence length="254" mass="26401">MTDYSGKKAVITGGTHGMGLAIGKALLAGGADVLVTGYNPRNITTAEVELGPAAHVVRSNAGSLDDIELLGKTVEEKLGHIDHLFINAGTAILEPFAQVTEATFDQQFHVNTKGAFFVAQRLAPLIRDGGSIVFTSSVADEGGTPGMSVYSGSKAALFSFTQVIASELLPRNIRVNAVSPGFIDTPSMGIPGLSDEEKAGFSALGDQLTPMRRHGGVDEVARAALYLAVDATFTTGTKLPVDGGLGQGVQYPQQ</sequence>
<proteinExistence type="inferred from homology"/>
<dbReference type="InterPro" id="IPR002347">
    <property type="entry name" value="SDR_fam"/>
</dbReference>
<dbReference type="Gene3D" id="3.40.50.720">
    <property type="entry name" value="NAD(P)-binding Rossmann-like Domain"/>
    <property type="match status" value="1"/>
</dbReference>
<evidence type="ECO:0000256" key="2">
    <source>
        <dbReference type="ARBA" id="ARBA00023002"/>
    </source>
</evidence>
<dbReference type="InterPro" id="IPR036291">
    <property type="entry name" value="NAD(P)-bd_dom_sf"/>
</dbReference>
<dbReference type="SMART" id="SM00822">
    <property type="entry name" value="PKS_KR"/>
    <property type="match status" value="1"/>
</dbReference>
<protein>
    <submittedName>
        <fullName evidence="4">SDR family oxidoreductase</fullName>
    </submittedName>
</protein>
<keyword evidence="2" id="KW-0560">Oxidoreductase</keyword>
<dbReference type="GO" id="GO:0016491">
    <property type="term" value="F:oxidoreductase activity"/>
    <property type="evidence" value="ECO:0007669"/>
    <property type="project" value="UniProtKB-KW"/>
</dbReference>
<dbReference type="PROSITE" id="PS00061">
    <property type="entry name" value="ADH_SHORT"/>
    <property type="match status" value="1"/>
</dbReference>
<dbReference type="OrthoDB" id="9803333at2"/>
<dbReference type="SUPFAM" id="SSF51735">
    <property type="entry name" value="NAD(P)-binding Rossmann-fold domains"/>
    <property type="match status" value="1"/>
</dbReference>
<feature type="domain" description="Ketoreductase" evidence="3">
    <location>
        <begin position="7"/>
        <end position="181"/>
    </location>
</feature>
<keyword evidence="5" id="KW-1185">Reference proteome</keyword>
<dbReference type="PANTHER" id="PTHR43477:SF1">
    <property type="entry name" value="DIHYDROANTICAPSIN 7-DEHYDROGENASE"/>
    <property type="match status" value="1"/>
</dbReference>
<dbReference type="InterPro" id="IPR020904">
    <property type="entry name" value="Sc_DH/Rdtase_CS"/>
</dbReference>
<accession>A0A964XJV9</accession>
<comment type="caution">
    <text evidence="4">The sequence shown here is derived from an EMBL/GenBank/DDBJ whole genome shotgun (WGS) entry which is preliminary data.</text>
</comment>
<evidence type="ECO:0000313" key="5">
    <source>
        <dbReference type="Proteomes" id="UP000598297"/>
    </source>
</evidence>
<gene>
    <name evidence="4" type="ORF">GUY60_00490</name>
</gene>
<organism evidence="4 5">
    <name type="scientific">Streptomyces boluensis</name>
    <dbReference type="NCBI Taxonomy" id="1775135"/>
    <lineage>
        <taxon>Bacteria</taxon>
        <taxon>Bacillati</taxon>
        <taxon>Actinomycetota</taxon>
        <taxon>Actinomycetes</taxon>
        <taxon>Kitasatosporales</taxon>
        <taxon>Streptomycetaceae</taxon>
        <taxon>Streptomyces</taxon>
    </lineage>
</organism>
<dbReference type="CDD" id="cd05233">
    <property type="entry name" value="SDR_c"/>
    <property type="match status" value="1"/>
</dbReference>
<name>A0A964XJV9_9ACTN</name>
<dbReference type="AlphaFoldDB" id="A0A964XJV9"/>
<dbReference type="PANTHER" id="PTHR43477">
    <property type="entry name" value="DIHYDROANTICAPSIN 7-DEHYDROGENASE"/>
    <property type="match status" value="1"/>
</dbReference>
<evidence type="ECO:0000259" key="3">
    <source>
        <dbReference type="SMART" id="SM00822"/>
    </source>
</evidence>
<dbReference type="Proteomes" id="UP000598297">
    <property type="component" value="Unassembled WGS sequence"/>
</dbReference>
<reference evidence="4" key="1">
    <citation type="submission" date="2020-01" db="EMBL/GenBank/DDBJ databases">
        <title>Whole-genome analyses of novel actinobacteria.</title>
        <authorList>
            <person name="Sahin N."/>
        </authorList>
    </citation>
    <scope>NUCLEOTIDE SEQUENCE</scope>
    <source>
        <strain evidence="4">YC537</strain>
    </source>
</reference>
<comment type="similarity">
    <text evidence="1">Belongs to the short-chain dehydrogenases/reductases (SDR) family.</text>
</comment>
<dbReference type="FunFam" id="3.40.50.720:FF:000084">
    <property type="entry name" value="Short-chain dehydrogenase reductase"/>
    <property type="match status" value="1"/>
</dbReference>
<dbReference type="EMBL" id="JAAAHS010000002">
    <property type="protein sequence ID" value="NBE49928.1"/>
    <property type="molecule type" value="Genomic_DNA"/>
</dbReference>
<dbReference type="RefSeq" id="WP_161692813.1">
    <property type="nucleotide sequence ID" value="NZ_JAAAHS010000002.1"/>
</dbReference>
<dbReference type="InterPro" id="IPR057326">
    <property type="entry name" value="KR_dom"/>
</dbReference>
<dbReference type="Pfam" id="PF13561">
    <property type="entry name" value="adh_short_C2"/>
    <property type="match status" value="1"/>
</dbReference>
<dbReference type="InterPro" id="IPR051122">
    <property type="entry name" value="SDR_DHRS6-like"/>
</dbReference>
<evidence type="ECO:0000313" key="4">
    <source>
        <dbReference type="EMBL" id="NBE49928.1"/>
    </source>
</evidence>
<dbReference type="PRINTS" id="PR00080">
    <property type="entry name" value="SDRFAMILY"/>
</dbReference>
<dbReference type="PRINTS" id="PR00081">
    <property type="entry name" value="GDHRDH"/>
</dbReference>
<evidence type="ECO:0000256" key="1">
    <source>
        <dbReference type="ARBA" id="ARBA00006484"/>
    </source>
</evidence>